<sequence>MTSLRASKPTRIYFRIHPSAPRICQGYEELQFKTYLKAADTANEKQAEAKHAVEEKNHDLDAAIDSARMILMYAENVTHSDDAALIKPRKVKQDILLWYQSNIAQKSCFTFCVINPSAGVPIGNPPD</sequence>
<evidence type="ECO:0000313" key="1">
    <source>
        <dbReference type="EMBL" id="VFK44643.1"/>
    </source>
</evidence>
<accession>A0A450YSZ1</accession>
<name>A0A450YSZ1_9GAMM</name>
<proteinExistence type="predicted"/>
<protein>
    <submittedName>
        <fullName evidence="1">Uncharacterized protein</fullName>
    </submittedName>
</protein>
<organism evidence="1">
    <name type="scientific">Candidatus Kentrum sp. TC</name>
    <dbReference type="NCBI Taxonomy" id="2126339"/>
    <lineage>
        <taxon>Bacteria</taxon>
        <taxon>Pseudomonadati</taxon>
        <taxon>Pseudomonadota</taxon>
        <taxon>Gammaproteobacteria</taxon>
        <taxon>Candidatus Kentrum</taxon>
    </lineage>
</organism>
<gene>
    <name evidence="1" type="ORF">BECKTC1821E_GA0114239_10388</name>
</gene>
<reference evidence="1" key="1">
    <citation type="submission" date="2019-02" db="EMBL/GenBank/DDBJ databases">
        <authorList>
            <person name="Gruber-Vodicka R. H."/>
            <person name="Seah K. B. B."/>
        </authorList>
    </citation>
    <scope>NUCLEOTIDE SEQUENCE</scope>
    <source>
        <strain evidence="1">BECK_BZ125</strain>
    </source>
</reference>
<dbReference type="EMBL" id="CAADFT010000038">
    <property type="protein sequence ID" value="VFK44643.1"/>
    <property type="molecule type" value="Genomic_DNA"/>
</dbReference>
<dbReference type="AlphaFoldDB" id="A0A450YSZ1"/>